<feature type="compositionally biased region" description="Gly residues" evidence="9">
    <location>
        <begin position="114"/>
        <end position="130"/>
    </location>
</feature>
<evidence type="ECO:0000259" key="10">
    <source>
        <dbReference type="PROSITE" id="PS51472"/>
    </source>
</evidence>
<dbReference type="InterPro" id="IPR007846">
    <property type="entry name" value="RRM_NUP35_dom"/>
</dbReference>
<evidence type="ECO:0000313" key="11">
    <source>
        <dbReference type="EMBL" id="CBJ29349.1"/>
    </source>
</evidence>
<dbReference type="AlphaFoldDB" id="D7FKE7"/>
<dbReference type="Gene3D" id="3.30.70.330">
    <property type="match status" value="1"/>
</dbReference>
<dbReference type="InParanoid" id="D7FKE7"/>
<keyword evidence="2 8" id="KW-0813">Transport</keyword>
<gene>
    <name evidence="11" type="ORF">Esi_0144_0001</name>
</gene>
<keyword evidence="3 8" id="KW-0509">mRNA transport</keyword>
<evidence type="ECO:0000256" key="2">
    <source>
        <dbReference type="ARBA" id="ARBA00022448"/>
    </source>
</evidence>
<keyword evidence="5" id="KW-0811">Translocation</keyword>
<keyword evidence="12" id="KW-1185">Reference proteome</keyword>
<dbReference type="PANTHER" id="PTHR21527:SF6">
    <property type="entry name" value="NUCLEOPORIN NUP35"/>
    <property type="match status" value="1"/>
</dbReference>
<dbReference type="GO" id="GO:0051028">
    <property type="term" value="P:mRNA transport"/>
    <property type="evidence" value="ECO:0007669"/>
    <property type="project" value="UniProtKB-UniRule"/>
</dbReference>
<evidence type="ECO:0000256" key="5">
    <source>
        <dbReference type="ARBA" id="ARBA00023010"/>
    </source>
</evidence>
<evidence type="ECO:0000256" key="7">
    <source>
        <dbReference type="ARBA" id="ARBA00023242"/>
    </source>
</evidence>
<evidence type="ECO:0000256" key="8">
    <source>
        <dbReference type="PROSITE-ProRule" id="PRU00804"/>
    </source>
</evidence>
<accession>D7FKE7</accession>
<dbReference type="OrthoDB" id="3365060at2759"/>
<evidence type="ECO:0000256" key="6">
    <source>
        <dbReference type="ARBA" id="ARBA00023132"/>
    </source>
</evidence>
<protein>
    <recommendedName>
        <fullName evidence="10">RRM Nup35-type domain-containing protein</fullName>
    </recommendedName>
</protein>
<feature type="compositionally biased region" description="Gly residues" evidence="9">
    <location>
        <begin position="1"/>
        <end position="10"/>
    </location>
</feature>
<dbReference type="PANTHER" id="PTHR21527">
    <property type="entry name" value="NUCLEOPORIN NUP35"/>
    <property type="match status" value="1"/>
</dbReference>
<dbReference type="STRING" id="2880.D7FKE7"/>
<feature type="region of interest" description="Disordered" evidence="9">
    <location>
        <begin position="160"/>
        <end position="194"/>
    </location>
</feature>
<evidence type="ECO:0000256" key="4">
    <source>
        <dbReference type="ARBA" id="ARBA00022927"/>
    </source>
</evidence>
<feature type="compositionally biased region" description="Low complexity" evidence="9">
    <location>
        <begin position="131"/>
        <end position="142"/>
    </location>
</feature>
<evidence type="ECO:0000313" key="12">
    <source>
        <dbReference type="Proteomes" id="UP000002630"/>
    </source>
</evidence>
<dbReference type="InterPro" id="IPR012677">
    <property type="entry name" value="Nucleotide-bd_a/b_plait_sf"/>
</dbReference>
<organism evidence="11 12">
    <name type="scientific">Ectocarpus siliculosus</name>
    <name type="common">Brown alga</name>
    <name type="synonym">Conferva siliculosa</name>
    <dbReference type="NCBI Taxonomy" id="2880"/>
    <lineage>
        <taxon>Eukaryota</taxon>
        <taxon>Sar</taxon>
        <taxon>Stramenopiles</taxon>
        <taxon>Ochrophyta</taxon>
        <taxon>PX clade</taxon>
        <taxon>Phaeophyceae</taxon>
        <taxon>Ectocarpales</taxon>
        <taxon>Ectocarpaceae</taxon>
        <taxon>Ectocarpus</taxon>
    </lineage>
</organism>
<dbReference type="SUPFAM" id="SSF54928">
    <property type="entry name" value="RNA-binding domain, RBD"/>
    <property type="match status" value="1"/>
</dbReference>
<evidence type="ECO:0000256" key="3">
    <source>
        <dbReference type="ARBA" id="ARBA00022816"/>
    </source>
</evidence>
<keyword evidence="4" id="KW-0653">Protein transport</keyword>
<dbReference type="EMBL" id="FN649751">
    <property type="protein sequence ID" value="CBJ29349.1"/>
    <property type="molecule type" value="Genomic_DNA"/>
</dbReference>
<keyword evidence="6 8" id="KW-0906">Nuclear pore complex</keyword>
<dbReference type="CDD" id="cd12441">
    <property type="entry name" value="RRM_Nup53_like"/>
    <property type="match status" value="1"/>
</dbReference>
<comment type="subcellular location">
    <subcellularLocation>
        <location evidence="1">Nucleus</location>
        <location evidence="1">Nuclear pore complex</location>
    </subcellularLocation>
</comment>
<dbReference type="GO" id="GO:0006607">
    <property type="term" value="P:NLS-bearing protein import into nucleus"/>
    <property type="evidence" value="ECO:0007669"/>
    <property type="project" value="TreeGrafter"/>
</dbReference>
<dbReference type="GO" id="GO:0017056">
    <property type="term" value="F:structural constituent of nuclear pore"/>
    <property type="evidence" value="ECO:0007669"/>
    <property type="project" value="TreeGrafter"/>
</dbReference>
<feature type="compositionally biased region" description="Gly residues" evidence="9">
    <location>
        <begin position="69"/>
        <end position="91"/>
    </location>
</feature>
<dbReference type="GO" id="GO:0044613">
    <property type="term" value="C:nuclear pore central transport channel"/>
    <property type="evidence" value="ECO:0007669"/>
    <property type="project" value="TreeGrafter"/>
</dbReference>
<dbReference type="GO" id="GO:0044615">
    <property type="term" value="C:nuclear pore nuclear basket"/>
    <property type="evidence" value="ECO:0007669"/>
    <property type="project" value="TreeGrafter"/>
</dbReference>
<dbReference type="Pfam" id="PF05172">
    <property type="entry name" value="RRM_Nup35"/>
    <property type="match status" value="1"/>
</dbReference>
<dbReference type="EMBL" id="FN648026">
    <property type="protein sequence ID" value="CBJ29349.1"/>
    <property type="molecule type" value="Genomic_DNA"/>
</dbReference>
<sequence length="324" mass="32778">MFGNSGGDVGYGTQQQGYQTRSRERGRDGPPEGQVVEGDLFGNPKRQSFRSTDPPTGAPPRGAFHDATAGGGGGGGGNAFRNGGAGAGGCGQTPAAAQPSPFARGPMNDSFSAAGGGSAPGPGYGAGGYSNPGQTAQQQQQQHGFGARVGFSSEVALVPVEASGNSRGRNVMDDDDDDDIPTRSLADDPDDVRDGGVLFGGGEGLRSRRGGGGGGGGGGVDRMGGGGGIGSFNAAPDTQRATWVVVWGVPPGKSNQVLIRFLQFGDVVEQRGQPGSNWLYFKYATRLQAEKALAAGHGSRLTDTVMLGVQRVPDDEVHAGGNLT</sequence>
<dbReference type="OMA" id="GECGYED"/>
<dbReference type="GO" id="GO:0005543">
    <property type="term" value="F:phospholipid binding"/>
    <property type="evidence" value="ECO:0007669"/>
    <property type="project" value="TreeGrafter"/>
</dbReference>
<dbReference type="GO" id="GO:0003676">
    <property type="term" value="F:nucleic acid binding"/>
    <property type="evidence" value="ECO:0007669"/>
    <property type="project" value="InterPro"/>
</dbReference>
<keyword evidence="7 8" id="KW-0539">Nucleus</keyword>
<reference evidence="11 12" key="1">
    <citation type="journal article" date="2010" name="Nature">
        <title>The Ectocarpus genome and the independent evolution of multicellularity in brown algae.</title>
        <authorList>
            <person name="Cock J.M."/>
            <person name="Sterck L."/>
            <person name="Rouze P."/>
            <person name="Scornet D."/>
            <person name="Allen A.E."/>
            <person name="Amoutzias G."/>
            <person name="Anthouard V."/>
            <person name="Artiguenave F."/>
            <person name="Aury J.M."/>
            <person name="Badger J.H."/>
            <person name="Beszteri B."/>
            <person name="Billiau K."/>
            <person name="Bonnet E."/>
            <person name="Bothwell J.H."/>
            <person name="Bowler C."/>
            <person name="Boyen C."/>
            <person name="Brownlee C."/>
            <person name="Carrano C.J."/>
            <person name="Charrier B."/>
            <person name="Cho G.Y."/>
            <person name="Coelho S.M."/>
            <person name="Collen J."/>
            <person name="Corre E."/>
            <person name="Da Silva C."/>
            <person name="Delage L."/>
            <person name="Delaroque N."/>
            <person name="Dittami S.M."/>
            <person name="Doulbeau S."/>
            <person name="Elias M."/>
            <person name="Farnham G."/>
            <person name="Gachon C.M."/>
            <person name="Gschloessl B."/>
            <person name="Heesch S."/>
            <person name="Jabbari K."/>
            <person name="Jubin C."/>
            <person name="Kawai H."/>
            <person name="Kimura K."/>
            <person name="Kloareg B."/>
            <person name="Kupper F.C."/>
            <person name="Lang D."/>
            <person name="Le Bail A."/>
            <person name="Leblanc C."/>
            <person name="Lerouge P."/>
            <person name="Lohr M."/>
            <person name="Lopez P.J."/>
            <person name="Martens C."/>
            <person name="Maumus F."/>
            <person name="Michel G."/>
            <person name="Miranda-Saavedra D."/>
            <person name="Morales J."/>
            <person name="Moreau H."/>
            <person name="Motomura T."/>
            <person name="Nagasato C."/>
            <person name="Napoli C.A."/>
            <person name="Nelson D.R."/>
            <person name="Nyvall-Collen P."/>
            <person name="Peters A.F."/>
            <person name="Pommier C."/>
            <person name="Potin P."/>
            <person name="Poulain J."/>
            <person name="Quesneville H."/>
            <person name="Read B."/>
            <person name="Rensing S.A."/>
            <person name="Ritter A."/>
            <person name="Rousvoal S."/>
            <person name="Samanta M."/>
            <person name="Samson G."/>
            <person name="Schroeder D.C."/>
            <person name="Segurens B."/>
            <person name="Strittmatter M."/>
            <person name="Tonon T."/>
            <person name="Tregear J.W."/>
            <person name="Valentin K."/>
            <person name="von Dassow P."/>
            <person name="Yamagishi T."/>
            <person name="Van de Peer Y."/>
            <person name="Wincker P."/>
        </authorList>
    </citation>
    <scope>NUCLEOTIDE SEQUENCE [LARGE SCALE GENOMIC DNA]</scope>
    <source>
        <strain evidence="12">Ec32 / CCAP1310/4</strain>
    </source>
</reference>
<evidence type="ECO:0000256" key="9">
    <source>
        <dbReference type="SAM" id="MobiDB-lite"/>
    </source>
</evidence>
<dbReference type="GO" id="GO:0006999">
    <property type="term" value="P:nuclear pore organization"/>
    <property type="evidence" value="ECO:0007669"/>
    <property type="project" value="TreeGrafter"/>
</dbReference>
<name>D7FKE7_ECTSI</name>
<feature type="compositionally biased region" description="Polar residues" evidence="9">
    <location>
        <begin position="45"/>
        <end position="54"/>
    </location>
</feature>
<dbReference type="Proteomes" id="UP000002630">
    <property type="component" value="Linkage Group LG26"/>
</dbReference>
<dbReference type="PROSITE" id="PS51472">
    <property type="entry name" value="RRM_NUP35"/>
    <property type="match status" value="1"/>
</dbReference>
<feature type="compositionally biased region" description="Low complexity" evidence="9">
    <location>
        <begin position="11"/>
        <end position="20"/>
    </location>
</feature>
<feature type="compositionally biased region" description="Basic and acidic residues" evidence="9">
    <location>
        <begin position="21"/>
        <end position="30"/>
    </location>
</feature>
<proteinExistence type="predicted"/>
<evidence type="ECO:0000256" key="1">
    <source>
        <dbReference type="ARBA" id="ARBA00004567"/>
    </source>
</evidence>
<dbReference type="InterPro" id="IPR035979">
    <property type="entry name" value="RBD_domain_sf"/>
</dbReference>
<feature type="region of interest" description="Disordered" evidence="9">
    <location>
        <begin position="1"/>
        <end position="146"/>
    </location>
</feature>
<feature type="domain" description="RRM Nup35-type" evidence="10">
    <location>
        <begin position="238"/>
        <end position="319"/>
    </location>
</feature>